<feature type="compositionally biased region" description="Basic and acidic residues" evidence="1">
    <location>
        <begin position="59"/>
        <end position="86"/>
    </location>
</feature>
<organism evidence="2 3">
    <name type="scientific">Verruconis gallopava</name>
    <dbReference type="NCBI Taxonomy" id="253628"/>
    <lineage>
        <taxon>Eukaryota</taxon>
        <taxon>Fungi</taxon>
        <taxon>Dikarya</taxon>
        <taxon>Ascomycota</taxon>
        <taxon>Pezizomycotina</taxon>
        <taxon>Dothideomycetes</taxon>
        <taxon>Pleosporomycetidae</taxon>
        <taxon>Venturiales</taxon>
        <taxon>Sympoventuriaceae</taxon>
        <taxon>Verruconis</taxon>
    </lineage>
</organism>
<keyword evidence="3" id="KW-1185">Reference proteome</keyword>
<accession>A0A0D2BB52</accession>
<proteinExistence type="predicted"/>
<dbReference type="EMBL" id="KN847531">
    <property type="protein sequence ID" value="KIW08489.1"/>
    <property type="molecule type" value="Genomic_DNA"/>
</dbReference>
<name>A0A0D2BB52_9PEZI</name>
<dbReference type="GeneID" id="27309358"/>
<gene>
    <name evidence="2" type="ORF">PV09_01385</name>
</gene>
<feature type="region of interest" description="Disordered" evidence="1">
    <location>
        <begin position="53"/>
        <end position="110"/>
    </location>
</feature>
<protein>
    <submittedName>
        <fullName evidence="2">Uncharacterized protein</fullName>
    </submittedName>
</protein>
<feature type="compositionally biased region" description="Basic residues" evidence="1">
    <location>
        <begin position="87"/>
        <end position="107"/>
    </location>
</feature>
<dbReference type="AlphaFoldDB" id="A0A0D2BB52"/>
<dbReference type="HOGENOM" id="CLU_1817286_0_0_1"/>
<dbReference type="Proteomes" id="UP000053259">
    <property type="component" value="Unassembled WGS sequence"/>
</dbReference>
<dbReference type="RefSeq" id="XP_016218358.1">
    <property type="nucleotide sequence ID" value="XM_016354263.1"/>
</dbReference>
<reference evidence="2 3" key="1">
    <citation type="submission" date="2015-01" db="EMBL/GenBank/DDBJ databases">
        <title>The Genome Sequence of Ochroconis gallopava CBS43764.</title>
        <authorList>
            <consortium name="The Broad Institute Genomics Platform"/>
            <person name="Cuomo C."/>
            <person name="de Hoog S."/>
            <person name="Gorbushina A."/>
            <person name="Stielow B."/>
            <person name="Teixiera M."/>
            <person name="Abouelleil A."/>
            <person name="Chapman S.B."/>
            <person name="Priest M."/>
            <person name="Young S.K."/>
            <person name="Wortman J."/>
            <person name="Nusbaum C."/>
            <person name="Birren B."/>
        </authorList>
    </citation>
    <scope>NUCLEOTIDE SEQUENCE [LARGE SCALE GENOMIC DNA]</scope>
    <source>
        <strain evidence="2 3">CBS 43764</strain>
    </source>
</reference>
<sequence>MPEEVADAVNELSVGTAEELLDGECRAAVGRGAWVAPRLRFLVVNVTLQRSPSTLSEDEWVRDGGEEGGERERGGGKEKKGKDGGWKKKSRRQNRRRRRRRKKKKKRGQEGVTIWRYDVRAKDEQKRDAALYWDRREEGGAK</sequence>
<dbReference type="VEuPathDB" id="FungiDB:PV09_01385"/>
<evidence type="ECO:0000313" key="2">
    <source>
        <dbReference type="EMBL" id="KIW08489.1"/>
    </source>
</evidence>
<evidence type="ECO:0000313" key="3">
    <source>
        <dbReference type="Proteomes" id="UP000053259"/>
    </source>
</evidence>
<evidence type="ECO:0000256" key="1">
    <source>
        <dbReference type="SAM" id="MobiDB-lite"/>
    </source>
</evidence>
<dbReference type="InParanoid" id="A0A0D2BB52"/>